<keyword evidence="2" id="KW-0472">Membrane</keyword>
<feature type="region of interest" description="Disordered" evidence="1">
    <location>
        <begin position="235"/>
        <end position="321"/>
    </location>
</feature>
<keyword evidence="2" id="KW-0812">Transmembrane</keyword>
<dbReference type="Pfam" id="PF15993">
    <property type="entry name" value="Fuseless"/>
    <property type="match status" value="1"/>
</dbReference>
<feature type="compositionally biased region" description="Low complexity" evidence="1">
    <location>
        <begin position="245"/>
        <end position="254"/>
    </location>
</feature>
<proteinExistence type="predicted"/>
<keyword evidence="4" id="KW-1185">Reference proteome</keyword>
<dbReference type="InterPro" id="IPR032751">
    <property type="entry name" value="Fuseless"/>
</dbReference>
<feature type="transmembrane region" description="Helical" evidence="2">
    <location>
        <begin position="149"/>
        <end position="170"/>
    </location>
</feature>
<name>A0A1D2NAQ7_ORCCI</name>
<feature type="transmembrane region" description="Helical" evidence="2">
    <location>
        <begin position="80"/>
        <end position="98"/>
    </location>
</feature>
<dbReference type="PANTHER" id="PTHR35270:SF2">
    <property type="entry name" value="FUSELESS, ISOFORM A"/>
    <property type="match status" value="1"/>
</dbReference>
<evidence type="ECO:0000313" key="4">
    <source>
        <dbReference type="Proteomes" id="UP000094527"/>
    </source>
</evidence>
<feature type="transmembrane region" description="Helical" evidence="2">
    <location>
        <begin position="46"/>
        <end position="68"/>
    </location>
</feature>
<evidence type="ECO:0000313" key="3">
    <source>
        <dbReference type="EMBL" id="ODN02340.1"/>
    </source>
</evidence>
<evidence type="ECO:0000256" key="1">
    <source>
        <dbReference type="SAM" id="MobiDB-lite"/>
    </source>
</evidence>
<organism evidence="3 4">
    <name type="scientific">Orchesella cincta</name>
    <name type="common">Springtail</name>
    <name type="synonym">Podura cincta</name>
    <dbReference type="NCBI Taxonomy" id="48709"/>
    <lineage>
        <taxon>Eukaryota</taxon>
        <taxon>Metazoa</taxon>
        <taxon>Ecdysozoa</taxon>
        <taxon>Arthropoda</taxon>
        <taxon>Hexapoda</taxon>
        <taxon>Collembola</taxon>
        <taxon>Entomobryomorpha</taxon>
        <taxon>Entomobryoidea</taxon>
        <taxon>Orchesellidae</taxon>
        <taxon>Orchesellinae</taxon>
        <taxon>Orchesella</taxon>
    </lineage>
</organism>
<evidence type="ECO:0000256" key="2">
    <source>
        <dbReference type="SAM" id="Phobius"/>
    </source>
</evidence>
<dbReference type="OrthoDB" id="45313at2759"/>
<dbReference type="Proteomes" id="UP000094527">
    <property type="component" value="Unassembled WGS sequence"/>
</dbReference>
<comment type="caution">
    <text evidence="3">The sequence shown here is derived from an EMBL/GenBank/DDBJ whole genome shotgun (WGS) entry which is preliminary data.</text>
</comment>
<gene>
    <name evidence="3" type="ORF">Ocin01_04337</name>
</gene>
<accession>A0A1D2NAQ7</accession>
<protein>
    <submittedName>
        <fullName evidence="3">Uncharacterized protein</fullName>
    </submittedName>
</protein>
<keyword evidence="2" id="KW-1133">Transmembrane helix</keyword>
<dbReference type="AlphaFoldDB" id="A0A1D2NAQ7"/>
<dbReference type="EMBL" id="LJIJ01000115">
    <property type="protein sequence ID" value="ODN02340.1"/>
    <property type="molecule type" value="Genomic_DNA"/>
</dbReference>
<reference evidence="3 4" key="1">
    <citation type="journal article" date="2016" name="Genome Biol. Evol.">
        <title>Gene Family Evolution Reflects Adaptation to Soil Environmental Stressors in the Genome of the Collembolan Orchesella cincta.</title>
        <authorList>
            <person name="Faddeeva-Vakhrusheva A."/>
            <person name="Derks M.F."/>
            <person name="Anvar S.Y."/>
            <person name="Agamennone V."/>
            <person name="Suring W."/>
            <person name="Smit S."/>
            <person name="van Straalen N.M."/>
            <person name="Roelofs D."/>
        </authorList>
    </citation>
    <scope>NUCLEOTIDE SEQUENCE [LARGE SCALE GENOMIC DNA]</scope>
    <source>
        <tissue evidence="3">Mixed pool</tissue>
    </source>
</reference>
<sequence>MNGSMTAEEEIYVCPGLHFLRSYHSGIRSLFLERTMDSLADATMSALSSLGIGYVICIILCLAQPWICRTVKNLKGSTRIIVMDAIYLAGFVGCVLAWRGVWNSYNFQGTGFMYLCMLRNVLVTRSSRIQDNAYAWMSYFTEQQNLSEWITTIIGAFASMLLGCISVVVVRGIAIDGDMVEDGSGEWLIPYISVINSPDYDVPYPEPWVCRYFCTSQKLGRRRRQCAKDTKLGENISVLDGPNENPSKSSKPNSVYPIRSDDNRNLPGRNPRFRLSDLPNIDSSSEEELGMRTMMMPPSPDDVNRSNNTNGLKEQDERQTV</sequence>
<dbReference type="PANTHER" id="PTHR35270">
    <property type="entry name" value="FUSELESS, ISOFORM A"/>
    <property type="match status" value="1"/>
</dbReference>